<proteinExistence type="predicted"/>
<dbReference type="InterPro" id="IPR036249">
    <property type="entry name" value="Thioredoxin-like_sf"/>
</dbReference>
<dbReference type="SUPFAM" id="SSF52833">
    <property type="entry name" value="Thioredoxin-like"/>
    <property type="match status" value="2"/>
</dbReference>
<evidence type="ECO:0000259" key="2">
    <source>
        <dbReference type="PROSITE" id="PS50404"/>
    </source>
</evidence>
<sequence>MKFLTIMSLYAVLSATSSFELPSLPTFELPTFTPVQKAAPKVSPPVDFEPAPRAPLSVTSPSQLLPLLTGSVGLAARLGSGAFVLGWSPTGADEGGYSLSVGPVKLSDSSSVLASAADRGIKEPLVLYEYEPSPYCKKVREVCCLLDIPVLCKPCPIVEQEVPKASTRGGTTPYVKKSRGGFSDELFEKTGRRTMPYLEDPNNQAMNGGMFESEDIIDYLLETYSPVGDYDPKALWTFRGQYADFTATISTIARGLAGGTMQSNARTDNADMRPIELYGYECSPFVKPVREKLCELGLPHVIVPCSRGSENRAKLVELSGGEQFQVPQIVDPNVPGIGVLAEGDSIVEYLEGTYTMTPATTTV</sequence>
<dbReference type="Pfam" id="PF13417">
    <property type="entry name" value="GST_N_3"/>
    <property type="match status" value="2"/>
</dbReference>
<keyword evidence="1" id="KW-0732">Signal</keyword>
<feature type="domain" description="GST N-terminal" evidence="2">
    <location>
        <begin position="123"/>
        <end position="228"/>
    </location>
</feature>
<dbReference type="OrthoDB" id="422574at2759"/>
<evidence type="ECO:0000313" key="3">
    <source>
        <dbReference type="EMBL" id="GMH57406.1"/>
    </source>
</evidence>
<feature type="chain" id="PRO_5040959140" description="GST N-terminal domain-containing protein" evidence="1">
    <location>
        <begin position="19"/>
        <end position="363"/>
    </location>
</feature>
<accession>A0A9W6ZS51</accession>
<dbReference type="PANTHER" id="PTHR45288">
    <property type="entry name" value="THIOREDOXIN FAMILY PROTEIN"/>
    <property type="match status" value="1"/>
</dbReference>
<evidence type="ECO:0000256" key="1">
    <source>
        <dbReference type="SAM" id="SignalP"/>
    </source>
</evidence>
<dbReference type="Gene3D" id="3.40.30.10">
    <property type="entry name" value="Glutaredoxin"/>
    <property type="match status" value="2"/>
</dbReference>
<reference evidence="4" key="1">
    <citation type="journal article" date="2023" name="Commun. Biol.">
        <title>Genome analysis of Parmales, the sister group of diatoms, reveals the evolutionary specialization of diatoms from phago-mixotrophs to photoautotrophs.</title>
        <authorList>
            <person name="Ban H."/>
            <person name="Sato S."/>
            <person name="Yoshikawa S."/>
            <person name="Yamada K."/>
            <person name="Nakamura Y."/>
            <person name="Ichinomiya M."/>
            <person name="Sato N."/>
            <person name="Blanc-Mathieu R."/>
            <person name="Endo H."/>
            <person name="Kuwata A."/>
            <person name="Ogata H."/>
        </authorList>
    </citation>
    <scope>NUCLEOTIDE SEQUENCE [LARGE SCALE GENOMIC DNA]</scope>
    <source>
        <strain evidence="4">NIES 3701</strain>
    </source>
</reference>
<dbReference type="PANTHER" id="PTHR45288:SF1">
    <property type="entry name" value="THIOREDOXIN FAMILY PROTEIN"/>
    <property type="match status" value="1"/>
</dbReference>
<feature type="domain" description="GST N-terminal" evidence="2">
    <location>
        <begin position="273"/>
        <end position="358"/>
    </location>
</feature>
<dbReference type="AlphaFoldDB" id="A0A9W6ZS51"/>
<dbReference type="PROSITE" id="PS50404">
    <property type="entry name" value="GST_NTER"/>
    <property type="match status" value="2"/>
</dbReference>
<dbReference type="EMBL" id="BRXY01000046">
    <property type="protein sequence ID" value="GMH57406.1"/>
    <property type="molecule type" value="Genomic_DNA"/>
</dbReference>
<dbReference type="Proteomes" id="UP001165085">
    <property type="component" value="Unassembled WGS sequence"/>
</dbReference>
<evidence type="ECO:0000313" key="4">
    <source>
        <dbReference type="Proteomes" id="UP001165085"/>
    </source>
</evidence>
<name>A0A9W6ZS51_9STRA</name>
<dbReference type="InterPro" id="IPR004045">
    <property type="entry name" value="Glutathione_S-Trfase_N"/>
</dbReference>
<gene>
    <name evidence="3" type="ORF">TrST_g9622</name>
</gene>
<feature type="signal peptide" evidence="1">
    <location>
        <begin position="1"/>
        <end position="18"/>
    </location>
</feature>
<dbReference type="PROSITE" id="PS51354">
    <property type="entry name" value="GLUTAREDOXIN_2"/>
    <property type="match status" value="1"/>
</dbReference>
<organism evidence="3 4">
    <name type="scientific">Triparma strigata</name>
    <dbReference type="NCBI Taxonomy" id="1606541"/>
    <lineage>
        <taxon>Eukaryota</taxon>
        <taxon>Sar</taxon>
        <taxon>Stramenopiles</taxon>
        <taxon>Ochrophyta</taxon>
        <taxon>Bolidophyceae</taxon>
        <taxon>Parmales</taxon>
        <taxon>Triparmaceae</taxon>
        <taxon>Triparma</taxon>
    </lineage>
</organism>
<protein>
    <recommendedName>
        <fullName evidence="2">GST N-terminal domain-containing protein</fullName>
    </recommendedName>
</protein>
<comment type="caution">
    <text evidence="3">The sequence shown here is derived from an EMBL/GenBank/DDBJ whole genome shotgun (WGS) entry which is preliminary data.</text>
</comment>
<keyword evidence="4" id="KW-1185">Reference proteome</keyword>